<protein>
    <submittedName>
        <fullName evidence="7">Beta-galactosidase</fullName>
    </submittedName>
</protein>
<dbReference type="GO" id="GO:0009341">
    <property type="term" value="C:beta-galactosidase complex"/>
    <property type="evidence" value="ECO:0007669"/>
    <property type="project" value="InterPro"/>
</dbReference>
<feature type="domain" description="Glycoside hydrolase family 42 N-terminal" evidence="4">
    <location>
        <begin position="25"/>
        <end position="413"/>
    </location>
</feature>
<dbReference type="Gene3D" id="3.20.20.80">
    <property type="entry name" value="Glycosidases"/>
    <property type="match status" value="1"/>
</dbReference>
<keyword evidence="3" id="KW-0326">Glycosidase</keyword>
<dbReference type="InterPro" id="IPR029062">
    <property type="entry name" value="Class_I_gatase-like"/>
</dbReference>
<dbReference type="InterPro" id="IPR013529">
    <property type="entry name" value="Glyco_hydro_42_N"/>
</dbReference>
<dbReference type="Proteomes" id="UP000053462">
    <property type="component" value="Unassembled WGS sequence"/>
</dbReference>
<dbReference type="PRINTS" id="PR00742">
    <property type="entry name" value="GLHYDRLASE35"/>
</dbReference>
<evidence type="ECO:0000313" key="7">
    <source>
        <dbReference type="EMBL" id="KUH32210.1"/>
    </source>
</evidence>
<dbReference type="SUPFAM" id="SSF52317">
    <property type="entry name" value="Class I glutamine amidotransferase-like"/>
    <property type="match status" value="1"/>
</dbReference>
<dbReference type="CDD" id="cd03143">
    <property type="entry name" value="A4_beta-galactosidase_middle_domain"/>
    <property type="match status" value="1"/>
</dbReference>
<organism evidence="7 8">
    <name type="scientific">Thermococcus celericrescens</name>
    <dbReference type="NCBI Taxonomy" id="227598"/>
    <lineage>
        <taxon>Archaea</taxon>
        <taxon>Methanobacteriati</taxon>
        <taxon>Methanobacteriota</taxon>
        <taxon>Thermococci</taxon>
        <taxon>Thermococcales</taxon>
        <taxon>Thermococcaceae</taxon>
        <taxon>Thermococcus</taxon>
    </lineage>
</organism>
<evidence type="ECO:0000259" key="4">
    <source>
        <dbReference type="Pfam" id="PF02449"/>
    </source>
</evidence>
<dbReference type="NCBIfam" id="NF041127">
    <property type="entry name" value="exo_beta_glucsam"/>
    <property type="match status" value="1"/>
</dbReference>
<dbReference type="InterPro" id="IPR053516">
    <property type="entry name" value="GLMA"/>
</dbReference>
<comment type="caution">
    <text evidence="7">The sequence shown here is derived from an EMBL/GenBank/DDBJ whole genome shotgun (WGS) entry which is preliminary data.</text>
</comment>
<proteinExistence type="inferred from homology"/>
<dbReference type="Gene3D" id="3.40.50.880">
    <property type="match status" value="1"/>
</dbReference>
<evidence type="ECO:0000313" key="8">
    <source>
        <dbReference type="Proteomes" id="UP000053462"/>
    </source>
</evidence>
<dbReference type="InterPro" id="IPR054747">
    <property type="entry name" value="GLMA-like_C"/>
</dbReference>
<dbReference type="STRING" id="227598.APY94_10845"/>
<dbReference type="EMBL" id="LLYW01000038">
    <property type="protein sequence ID" value="KUH32210.1"/>
    <property type="molecule type" value="Genomic_DNA"/>
</dbReference>
<dbReference type="RefSeq" id="WP_058939658.1">
    <property type="nucleotide sequence ID" value="NZ_LLYW01000038.1"/>
</dbReference>
<dbReference type="InterPro" id="IPR054746">
    <property type="entry name" value="GLMA-like_second"/>
</dbReference>
<keyword evidence="8" id="KW-1185">Reference proteome</keyword>
<dbReference type="Pfam" id="PF22345">
    <property type="entry name" value="GLMA_C"/>
    <property type="match status" value="1"/>
</dbReference>
<gene>
    <name evidence="7" type="ORF">APY94_10845</name>
</gene>
<dbReference type="AlphaFoldDB" id="A0A117ITA4"/>
<name>A0A117ITA4_9EURY</name>
<dbReference type="Pfam" id="PF22369">
    <property type="entry name" value="GLMA_2nd"/>
    <property type="match status" value="1"/>
</dbReference>
<dbReference type="SUPFAM" id="SSF51445">
    <property type="entry name" value="(Trans)glycosidases"/>
    <property type="match status" value="1"/>
</dbReference>
<keyword evidence="2" id="KW-0378">Hydrolase</keyword>
<sequence>MKVEHDGRVYVIDGERVVIYGGTLQFFRVPKRHWRDRLEKMKRHGLNIVDTYVVWNWHEPSKGELDFTGETTPERDMVGFLELVQELEMYAIVRPGPYICGEWRNGGIPDWLINEHPEILARGPDGALPRDIYYPPITYLHPTYLKAVSEWYEAVLPVIRDYLYTKGGPIISVSIDDEPSYWETIFQPFLTDYNDVVAKPGGLWEGWLRENYPLETLAERYGAEISDYGEVKPPTDPSEPLTKLLDWHHFKIWMTNHYVEILYDHLRRYVDVPISILDPYLLLAAWRHFYRYVRERNLDIHLWTEFWYSFYRSFDFKEDRLGHIYYKTGIYRFYQGKLGTPPLSIETQVSLAHTIEPDEAELLYALLPALGIHNINYYLYAGGENPEGYESHNGVTWDVYSPIGLDGSERPHVEPIRWLGEFLRGNPGFVESGLKPRVAFGSYEPYEPLAVWGLRGDLKESVNLNEYLLGERGLLTLLAMSNVPFDVLDLEEASVGEMLEYNQLWVYSLDFMARDVQDKLVEFIERGGNLVILPMLPYLDENMKPYSALADYLGVEVRIAEARDNFRLIPFVSVSSDGIDRMITRNVAREVRGGTPIAFADGKPVGALVRKGTGSAVVLGFRLQYFSSHHDLHRKFVDKLLSLQGVRRDFEVTDGDMIAIPRGNYLVLANPRGHRVFGKIRYNGLEVPRLMDGIEMRKRGVLFLPFGVRYGDVEVVYSTATVLSRDGDVLHLRNHLSGLSEVALRNVEDVRAVGGRIVDESLSGGVLTVLVEHEAGSFELEF</sequence>
<dbReference type="PANTHER" id="PTHR23421">
    <property type="entry name" value="BETA-GALACTOSIDASE RELATED"/>
    <property type="match status" value="1"/>
</dbReference>
<comment type="similarity">
    <text evidence="1">Belongs to the glycosyl hydrolase 35 family.</text>
</comment>
<feature type="domain" description="GLMA-like second" evidence="6">
    <location>
        <begin position="459"/>
        <end position="583"/>
    </location>
</feature>
<feature type="domain" description="GLMA-like C-terminal" evidence="5">
    <location>
        <begin position="656"/>
        <end position="781"/>
    </location>
</feature>
<dbReference type="GO" id="GO:0005975">
    <property type="term" value="P:carbohydrate metabolic process"/>
    <property type="evidence" value="ECO:0007669"/>
    <property type="project" value="InterPro"/>
</dbReference>
<dbReference type="InterPro" id="IPR017853">
    <property type="entry name" value="GH"/>
</dbReference>
<dbReference type="GO" id="GO:0004565">
    <property type="term" value="F:beta-galactosidase activity"/>
    <property type="evidence" value="ECO:0007669"/>
    <property type="project" value="InterPro"/>
</dbReference>
<evidence type="ECO:0000259" key="6">
    <source>
        <dbReference type="Pfam" id="PF22369"/>
    </source>
</evidence>
<evidence type="ECO:0000259" key="5">
    <source>
        <dbReference type="Pfam" id="PF22345"/>
    </source>
</evidence>
<dbReference type="OrthoDB" id="85141at2157"/>
<evidence type="ECO:0000256" key="2">
    <source>
        <dbReference type="ARBA" id="ARBA00022801"/>
    </source>
</evidence>
<dbReference type="InterPro" id="IPR001944">
    <property type="entry name" value="Glycoside_Hdrlase_35"/>
</dbReference>
<evidence type="ECO:0000256" key="1">
    <source>
        <dbReference type="ARBA" id="ARBA00009809"/>
    </source>
</evidence>
<reference evidence="7 8" key="1">
    <citation type="submission" date="2015-10" db="EMBL/GenBank/DDBJ databases">
        <title>Draft genome sequence of Thermococcus celericrescens strain DSM 17994.</title>
        <authorList>
            <person name="Hong S.-J."/>
            <person name="Park C.-E."/>
            <person name="Shin J.-H."/>
        </authorList>
    </citation>
    <scope>NUCLEOTIDE SEQUENCE [LARGE SCALE GENOMIC DNA]</scope>
    <source>
        <strain evidence="7 8">DSM 17994</strain>
    </source>
</reference>
<dbReference type="Pfam" id="PF02449">
    <property type="entry name" value="Glyco_hydro_42"/>
    <property type="match status" value="1"/>
</dbReference>
<accession>A0A117ITA4</accession>
<evidence type="ECO:0000256" key="3">
    <source>
        <dbReference type="ARBA" id="ARBA00023295"/>
    </source>
</evidence>